<accession>A0ABN1G3B7</accession>
<comment type="caution">
    <text evidence="1">The sequence shown here is derived from an EMBL/GenBank/DDBJ whole genome shotgun (WGS) entry which is preliminary data.</text>
</comment>
<evidence type="ECO:0000313" key="1">
    <source>
        <dbReference type="EMBL" id="GAA0603318.1"/>
    </source>
</evidence>
<protein>
    <submittedName>
        <fullName evidence="1">Uncharacterized protein</fullName>
    </submittedName>
</protein>
<organism evidence="1 2">
    <name type="scientific">Craurococcus roseus</name>
    <dbReference type="NCBI Taxonomy" id="77585"/>
    <lineage>
        <taxon>Bacteria</taxon>
        <taxon>Pseudomonadati</taxon>
        <taxon>Pseudomonadota</taxon>
        <taxon>Alphaproteobacteria</taxon>
        <taxon>Acetobacterales</taxon>
        <taxon>Acetobacteraceae</taxon>
        <taxon>Craurococcus</taxon>
    </lineage>
</organism>
<name>A0ABN1G3B7_9PROT</name>
<gene>
    <name evidence="1" type="ORF">GCM10009416_46230</name>
</gene>
<dbReference type="EMBL" id="BAAAFZ010000089">
    <property type="protein sequence ID" value="GAA0603318.1"/>
    <property type="molecule type" value="Genomic_DNA"/>
</dbReference>
<keyword evidence="2" id="KW-1185">Reference proteome</keyword>
<evidence type="ECO:0000313" key="2">
    <source>
        <dbReference type="Proteomes" id="UP001501588"/>
    </source>
</evidence>
<sequence length="67" mass="7460">MPEILHLEWEWGANGRRPHANAAAHGWRRRNAAVIPTRSCERRRPLPAAVAAIARRSGDEKAGPFPV</sequence>
<reference evidence="1 2" key="1">
    <citation type="journal article" date="2019" name="Int. J. Syst. Evol. Microbiol.">
        <title>The Global Catalogue of Microorganisms (GCM) 10K type strain sequencing project: providing services to taxonomists for standard genome sequencing and annotation.</title>
        <authorList>
            <consortium name="The Broad Institute Genomics Platform"/>
            <consortium name="The Broad Institute Genome Sequencing Center for Infectious Disease"/>
            <person name="Wu L."/>
            <person name="Ma J."/>
        </authorList>
    </citation>
    <scope>NUCLEOTIDE SEQUENCE [LARGE SCALE GENOMIC DNA]</scope>
    <source>
        <strain evidence="1 2">JCM 9933</strain>
    </source>
</reference>
<dbReference type="Proteomes" id="UP001501588">
    <property type="component" value="Unassembled WGS sequence"/>
</dbReference>
<proteinExistence type="predicted"/>